<dbReference type="Proteomes" id="UP000887013">
    <property type="component" value="Unassembled WGS sequence"/>
</dbReference>
<dbReference type="EMBL" id="BMAW01080121">
    <property type="protein sequence ID" value="GFU18158.1"/>
    <property type="molecule type" value="Genomic_DNA"/>
</dbReference>
<organism evidence="1 2">
    <name type="scientific">Nephila pilipes</name>
    <name type="common">Giant wood spider</name>
    <name type="synonym">Nephila maculata</name>
    <dbReference type="NCBI Taxonomy" id="299642"/>
    <lineage>
        <taxon>Eukaryota</taxon>
        <taxon>Metazoa</taxon>
        <taxon>Ecdysozoa</taxon>
        <taxon>Arthropoda</taxon>
        <taxon>Chelicerata</taxon>
        <taxon>Arachnida</taxon>
        <taxon>Araneae</taxon>
        <taxon>Araneomorphae</taxon>
        <taxon>Entelegynae</taxon>
        <taxon>Araneoidea</taxon>
        <taxon>Nephilidae</taxon>
        <taxon>Nephila</taxon>
    </lineage>
</organism>
<name>A0A8X6UGP2_NEPPI</name>
<proteinExistence type="predicted"/>
<protein>
    <submittedName>
        <fullName evidence="1">Uncharacterized protein</fullName>
    </submittedName>
</protein>
<comment type="caution">
    <text evidence="1">The sequence shown here is derived from an EMBL/GenBank/DDBJ whole genome shotgun (WGS) entry which is preliminary data.</text>
</comment>
<dbReference type="AlphaFoldDB" id="A0A8X6UGP2"/>
<evidence type="ECO:0000313" key="2">
    <source>
        <dbReference type="Proteomes" id="UP000887013"/>
    </source>
</evidence>
<evidence type="ECO:0000313" key="1">
    <source>
        <dbReference type="EMBL" id="GFU18158.1"/>
    </source>
</evidence>
<sequence>MPCGLIKLHNGSAQHRKVFPYFLPNKNTTLSTAKQTEKMPLPQRIYYLHCYPPQERGQNTEQIFPIQDADKLTSKPQRLKFANSRI</sequence>
<gene>
    <name evidence="1" type="ORF">NPIL_18191</name>
</gene>
<accession>A0A8X6UGP2</accession>
<keyword evidence="2" id="KW-1185">Reference proteome</keyword>
<reference evidence="1" key="1">
    <citation type="submission" date="2020-08" db="EMBL/GenBank/DDBJ databases">
        <title>Multicomponent nature underlies the extraordinary mechanical properties of spider dragline silk.</title>
        <authorList>
            <person name="Kono N."/>
            <person name="Nakamura H."/>
            <person name="Mori M."/>
            <person name="Yoshida Y."/>
            <person name="Ohtoshi R."/>
            <person name="Malay A.D."/>
            <person name="Moran D.A.P."/>
            <person name="Tomita M."/>
            <person name="Numata K."/>
            <person name="Arakawa K."/>
        </authorList>
    </citation>
    <scope>NUCLEOTIDE SEQUENCE</scope>
</reference>